<accession>A0A841IYC7</accession>
<dbReference type="RefSeq" id="WP_246351771.1">
    <property type="nucleotide sequence ID" value="NZ_JACIJP010000001.1"/>
</dbReference>
<comment type="cofactor">
    <cofactor evidence="1">
        <name>pyridoxal 5'-phosphate</name>
        <dbReference type="ChEBI" id="CHEBI:597326"/>
    </cofactor>
</comment>
<comment type="caution">
    <text evidence="5">The sequence shown here is derived from an EMBL/GenBank/DDBJ whole genome shotgun (WGS) entry which is preliminary data.</text>
</comment>
<feature type="domain" description="Tryptophan synthase beta chain-like PALP" evidence="4">
    <location>
        <begin position="32"/>
        <end position="305"/>
    </location>
</feature>
<protein>
    <submittedName>
        <fullName evidence="5">Threonine dehydratase</fullName>
        <ecNumber evidence="5">4.3.1.19</ecNumber>
    </submittedName>
</protein>
<dbReference type="EMBL" id="JACIJP010000001">
    <property type="protein sequence ID" value="MBB6123414.1"/>
    <property type="molecule type" value="Genomic_DNA"/>
</dbReference>
<dbReference type="PANTHER" id="PTHR48078:SF6">
    <property type="entry name" value="L-THREONINE DEHYDRATASE CATABOLIC TDCB"/>
    <property type="match status" value="1"/>
</dbReference>
<evidence type="ECO:0000259" key="4">
    <source>
        <dbReference type="Pfam" id="PF00291"/>
    </source>
</evidence>
<proteinExistence type="predicted"/>
<dbReference type="GO" id="GO:0006567">
    <property type="term" value="P:L-threonine catabolic process"/>
    <property type="evidence" value="ECO:0007669"/>
    <property type="project" value="TreeGrafter"/>
</dbReference>
<dbReference type="InterPro" id="IPR050147">
    <property type="entry name" value="Ser/Thr_Dehydratase"/>
</dbReference>
<dbReference type="GO" id="GO:0003941">
    <property type="term" value="F:L-serine ammonia-lyase activity"/>
    <property type="evidence" value="ECO:0007669"/>
    <property type="project" value="TreeGrafter"/>
</dbReference>
<evidence type="ECO:0000256" key="3">
    <source>
        <dbReference type="ARBA" id="ARBA00023239"/>
    </source>
</evidence>
<gene>
    <name evidence="5" type="ORF">FHS92_001121</name>
</gene>
<evidence type="ECO:0000256" key="2">
    <source>
        <dbReference type="ARBA" id="ARBA00022898"/>
    </source>
</evidence>
<dbReference type="InterPro" id="IPR036052">
    <property type="entry name" value="TrpB-like_PALP_sf"/>
</dbReference>
<dbReference type="GO" id="GO:0006565">
    <property type="term" value="P:L-serine catabolic process"/>
    <property type="evidence" value="ECO:0007669"/>
    <property type="project" value="TreeGrafter"/>
</dbReference>
<dbReference type="GO" id="GO:0004794">
    <property type="term" value="F:threonine deaminase activity"/>
    <property type="evidence" value="ECO:0007669"/>
    <property type="project" value="UniProtKB-EC"/>
</dbReference>
<dbReference type="PANTHER" id="PTHR48078">
    <property type="entry name" value="THREONINE DEHYDRATASE, MITOCHONDRIAL-RELATED"/>
    <property type="match status" value="1"/>
</dbReference>
<dbReference type="Proteomes" id="UP000552700">
    <property type="component" value="Unassembled WGS sequence"/>
</dbReference>
<dbReference type="Gene3D" id="3.40.50.1100">
    <property type="match status" value="2"/>
</dbReference>
<reference evidence="5 6" key="1">
    <citation type="submission" date="2020-08" db="EMBL/GenBank/DDBJ databases">
        <title>Genomic Encyclopedia of Type Strains, Phase IV (KMG-IV): sequencing the most valuable type-strain genomes for metagenomic binning, comparative biology and taxonomic classification.</title>
        <authorList>
            <person name="Goeker M."/>
        </authorList>
    </citation>
    <scope>NUCLEOTIDE SEQUENCE [LARGE SCALE GENOMIC DNA]</scope>
    <source>
        <strain evidence="5 6">DSM 102255</strain>
    </source>
</reference>
<evidence type="ECO:0000313" key="5">
    <source>
        <dbReference type="EMBL" id="MBB6123414.1"/>
    </source>
</evidence>
<dbReference type="GO" id="GO:0009097">
    <property type="term" value="P:isoleucine biosynthetic process"/>
    <property type="evidence" value="ECO:0007669"/>
    <property type="project" value="TreeGrafter"/>
</dbReference>
<sequence length="322" mass="33132">MMTLSGTTANLNDFPLSVFTEAKSRLAGIAIETPLIRLEGGRRNDIFLKLENLQPVGSFKIRCAANALVARKDRLKGGVSTASAGNFAQGLAFAGKALGIEVTTYVPDFAAKSKIAALARMGSKVISLPFEEWWAMLSQPNDDPNFIHPVKEPEGLAGNGTIALEILDRLPDVATVIAPYGGGGLSTGLGLAFAAAGTGTKVIAAETEAGAPLTASFAAGEPVKVDFDPNTFITGMGGPQILADMWPLARKYIAGTAVVTLEQTADAIRMMAKEAHVIAEGAGGAPVAAALAGDFPGPVVCVVSGGHLDANHLISILQGNTP</sequence>
<dbReference type="EC" id="4.3.1.19" evidence="5"/>
<dbReference type="AlphaFoldDB" id="A0A841IYC7"/>
<keyword evidence="6" id="KW-1185">Reference proteome</keyword>
<evidence type="ECO:0000313" key="6">
    <source>
        <dbReference type="Proteomes" id="UP000552700"/>
    </source>
</evidence>
<dbReference type="SUPFAM" id="SSF53686">
    <property type="entry name" value="Tryptophan synthase beta subunit-like PLP-dependent enzymes"/>
    <property type="match status" value="1"/>
</dbReference>
<keyword evidence="2" id="KW-0663">Pyridoxal phosphate</keyword>
<organism evidence="5 6">
    <name type="scientific">Sphingobium subterraneum</name>
    <dbReference type="NCBI Taxonomy" id="627688"/>
    <lineage>
        <taxon>Bacteria</taxon>
        <taxon>Pseudomonadati</taxon>
        <taxon>Pseudomonadota</taxon>
        <taxon>Alphaproteobacteria</taxon>
        <taxon>Sphingomonadales</taxon>
        <taxon>Sphingomonadaceae</taxon>
        <taxon>Sphingobium</taxon>
    </lineage>
</organism>
<name>A0A841IYC7_9SPHN</name>
<dbReference type="InterPro" id="IPR001926">
    <property type="entry name" value="TrpB-like_PALP"/>
</dbReference>
<dbReference type="Pfam" id="PF00291">
    <property type="entry name" value="PALP"/>
    <property type="match status" value="1"/>
</dbReference>
<keyword evidence="3 5" id="KW-0456">Lyase</keyword>
<evidence type="ECO:0000256" key="1">
    <source>
        <dbReference type="ARBA" id="ARBA00001933"/>
    </source>
</evidence>